<evidence type="ECO:0000256" key="3">
    <source>
        <dbReference type="ARBA" id="ARBA00023237"/>
    </source>
</evidence>
<evidence type="ECO:0000256" key="5">
    <source>
        <dbReference type="SAM" id="MobiDB-lite"/>
    </source>
</evidence>
<dbReference type="CDD" id="cd07185">
    <property type="entry name" value="OmpA_C-like"/>
    <property type="match status" value="1"/>
</dbReference>
<dbReference type="InterPro" id="IPR050330">
    <property type="entry name" value="Bact_OuterMem_StrucFunc"/>
</dbReference>
<dbReference type="InterPro" id="IPR006665">
    <property type="entry name" value="OmpA-like"/>
</dbReference>
<evidence type="ECO:0000256" key="6">
    <source>
        <dbReference type="SAM" id="Phobius"/>
    </source>
</evidence>
<keyword evidence="3" id="KW-0998">Cell outer membrane</keyword>
<evidence type="ECO:0000313" key="9">
    <source>
        <dbReference type="Proteomes" id="UP000308181"/>
    </source>
</evidence>
<protein>
    <submittedName>
        <fullName evidence="8">DUF937 domain-containing protein</fullName>
    </submittedName>
</protein>
<sequence>MSYNLVETAKNYFSSEFINQASSSLGESSSGISKALSAIVPTSLAGVLSHATDSTDGANSVFTMAKAASTTLSPSPTLSNLKSHETKGGNILSQLFGSNQSNIISKISHFAGIKDSSAGSLFNMGIPAIMGLLGKHAEQNNLNSSGLTDFISSQKDHIMGAMPSGLSSLTSMFGLGALGSTASSMASNVKSSVADRTLHIADKPNGSSKWLIPLILVIAIIAGLFFFLRTCNKPADTTNINDTSNVIIPEISAPSIAVTTIPVKVKLPNGKELDAFKGGIEDQLVAFLNSDWKAMSDEELKEKWFNFDNLNFDIGKATLLPASENQLDNLAEILKAFPDAKLKIGGYTDALGNPESNKKLSQDRANAAKAGLEKRGVGSQIIDAEGYGSQFAKAAATAPDAERALDRHVSVSVRK</sequence>
<dbReference type="RefSeq" id="WP_136827695.1">
    <property type="nucleotide sequence ID" value="NZ_SWBP01000009.1"/>
</dbReference>
<evidence type="ECO:0000256" key="1">
    <source>
        <dbReference type="ARBA" id="ARBA00004442"/>
    </source>
</evidence>
<dbReference type="PROSITE" id="PS51123">
    <property type="entry name" value="OMPA_2"/>
    <property type="match status" value="1"/>
</dbReference>
<dbReference type="PRINTS" id="PR01021">
    <property type="entry name" value="OMPADOMAIN"/>
</dbReference>
<organism evidence="8 9">
    <name type="scientific">Pedobacter cryophilus</name>
    <dbReference type="NCBI Taxonomy" id="2571271"/>
    <lineage>
        <taxon>Bacteria</taxon>
        <taxon>Pseudomonadati</taxon>
        <taxon>Bacteroidota</taxon>
        <taxon>Sphingobacteriia</taxon>
        <taxon>Sphingobacteriales</taxon>
        <taxon>Sphingobacteriaceae</taxon>
        <taxon>Pedobacter</taxon>
    </lineage>
</organism>
<proteinExistence type="predicted"/>
<evidence type="ECO:0000256" key="4">
    <source>
        <dbReference type="PROSITE-ProRule" id="PRU00473"/>
    </source>
</evidence>
<dbReference type="Gene3D" id="3.30.1330.60">
    <property type="entry name" value="OmpA-like domain"/>
    <property type="match status" value="1"/>
</dbReference>
<dbReference type="EMBL" id="SWBP01000009">
    <property type="protein sequence ID" value="TKB95257.1"/>
    <property type="molecule type" value="Genomic_DNA"/>
</dbReference>
<feature type="region of interest" description="Disordered" evidence="5">
    <location>
        <begin position="353"/>
        <end position="373"/>
    </location>
</feature>
<dbReference type="InterPro" id="IPR009282">
    <property type="entry name" value="DUF937"/>
</dbReference>
<evidence type="ECO:0000259" key="7">
    <source>
        <dbReference type="PROSITE" id="PS51123"/>
    </source>
</evidence>
<dbReference type="Pfam" id="PF00691">
    <property type="entry name" value="OmpA"/>
    <property type="match status" value="1"/>
</dbReference>
<keyword evidence="9" id="KW-1185">Reference proteome</keyword>
<comment type="caution">
    <text evidence="8">The sequence shown here is derived from an EMBL/GenBank/DDBJ whole genome shotgun (WGS) entry which is preliminary data.</text>
</comment>
<feature type="domain" description="OmpA-like" evidence="7">
    <location>
        <begin position="299"/>
        <end position="415"/>
    </location>
</feature>
<dbReference type="SUPFAM" id="SSF103088">
    <property type="entry name" value="OmpA-like"/>
    <property type="match status" value="1"/>
</dbReference>
<keyword evidence="6" id="KW-1133">Transmembrane helix</keyword>
<gene>
    <name evidence="8" type="ORF">FA046_16775</name>
</gene>
<dbReference type="Proteomes" id="UP000308181">
    <property type="component" value="Unassembled WGS sequence"/>
</dbReference>
<feature type="transmembrane region" description="Helical" evidence="6">
    <location>
        <begin position="210"/>
        <end position="228"/>
    </location>
</feature>
<dbReference type="PANTHER" id="PTHR30329">
    <property type="entry name" value="STATOR ELEMENT OF FLAGELLAR MOTOR COMPLEX"/>
    <property type="match status" value="1"/>
</dbReference>
<evidence type="ECO:0000313" key="8">
    <source>
        <dbReference type="EMBL" id="TKB95257.1"/>
    </source>
</evidence>
<accession>A0A4U1BUB7</accession>
<comment type="subcellular location">
    <subcellularLocation>
        <location evidence="1">Cell outer membrane</location>
    </subcellularLocation>
</comment>
<dbReference type="InterPro" id="IPR036737">
    <property type="entry name" value="OmpA-like_sf"/>
</dbReference>
<dbReference type="PANTHER" id="PTHR30329:SF21">
    <property type="entry name" value="LIPOPROTEIN YIAD-RELATED"/>
    <property type="match status" value="1"/>
</dbReference>
<dbReference type="GO" id="GO:0009279">
    <property type="term" value="C:cell outer membrane"/>
    <property type="evidence" value="ECO:0007669"/>
    <property type="project" value="UniProtKB-SubCell"/>
</dbReference>
<dbReference type="InterPro" id="IPR006664">
    <property type="entry name" value="OMP_bac"/>
</dbReference>
<dbReference type="AlphaFoldDB" id="A0A4U1BUB7"/>
<evidence type="ECO:0000256" key="2">
    <source>
        <dbReference type="ARBA" id="ARBA00023136"/>
    </source>
</evidence>
<dbReference type="OrthoDB" id="9782229at2"/>
<keyword evidence="2 4" id="KW-0472">Membrane</keyword>
<name>A0A4U1BUB7_9SPHI</name>
<keyword evidence="6" id="KW-0812">Transmembrane</keyword>
<dbReference type="Pfam" id="PF06078">
    <property type="entry name" value="DUF937"/>
    <property type="match status" value="1"/>
</dbReference>
<reference evidence="8 9" key="1">
    <citation type="submission" date="2019-04" db="EMBL/GenBank/DDBJ databases">
        <title>Pedobacter sp. AR-3-17 sp. nov., isolated from Arctic soil.</title>
        <authorList>
            <person name="Dahal R.H."/>
            <person name="Kim D.-U."/>
        </authorList>
    </citation>
    <scope>NUCLEOTIDE SEQUENCE [LARGE SCALE GENOMIC DNA]</scope>
    <source>
        <strain evidence="8 9">AR-3-17</strain>
    </source>
</reference>